<proteinExistence type="predicted"/>
<name>A0ABW0S9P7_9RHOB</name>
<keyword evidence="2" id="KW-1185">Reference proteome</keyword>
<comment type="caution">
    <text evidence="1">The sequence shown here is derived from an EMBL/GenBank/DDBJ whole genome shotgun (WGS) entry which is preliminary data.</text>
</comment>
<evidence type="ECO:0000313" key="1">
    <source>
        <dbReference type="EMBL" id="MFC5565645.1"/>
    </source>
</evidence>
<reference evidence="2" key="1">
    <citation type="journal article" date="2019" name="Int. J. Syst. Evol. Microbiol.">
        <title>The Global Catalogue of Microorganisms (GCM) 10K type strain sequencing project: providing services to taxonomists for standard genome sequencing and annotation.</title>
        <authorList>
            <consortium name="The Broad Institute Genomics Platform"/>
            <consortium name="The Broad Institute Genome Sequencing Center for Infectious Disease"/>
            <person name="Wu L."/>
            <person name="Ma J."/>
        </authorList>
    </citation>
    <scope>NUCLEOTIDE SEQUENCE [LARGE SCALE GENOMIC DNA]</scope>
    <source>
        <strain evidence="2">KACC 11588</strain>
    </source>
</reference>
<accession>A0ABW0S9P7</accession>
<organism evidence="1 2">
    <name type="scientific">Rubellimicrobium aerolatum</name>
    <dbReference type="NCBI Taxonomy" id="490979"/>
    <lineage>
        <taxon>Bacteria</taxon>
        <taxon>Pseudomonadati</taxon>
        <taxon>Pseudomonadota</taxon>
        <taxon>Alphaproteobacteria</taxon>
        <taxon>Rhodobacterales</taxon>
        <taxon>Roseobacteraceae</taxon>
        <taxon>Rubellimicrobium</taxon>
    </lineage>
</organism>
<dbReference type="Proteomes" id="UP001596056">
    <property type="component" value="Unassembled WGS sequence"/>
</dbReference>
<sequence length="285" mass="32347">MIFSRTADGLSAEHRFYEADVVLYCEGSSKEDGTSSLDELFWSEVMAARGQKVFCKSFGCKADLIALAGRIFSGNVARAIVALDRDYDWLLSEQVEHPCVLYSYGYSWESDLPYGFSFGKIMNLFFTVVDTSRLEQSYYSFMQSSDAQLRRLCLIDVRYRSAPVQIFDRSKPASLVASDTTGGRALRASGVVSKCRATRFFEKVQIRQEQLHGRLGRELFFGKTVLKLAYQWFVGNSKSKSSGRSVTYDTFCSALILNMQHDGRGGQRDAYFDELVQRWRNYALA</sequence>
<protein>
    <recommendedName>
        <fullName evidence="3">DUF4435 domain-containing protein</fullName>
    </recommendedName>
</protein>
<evidence type="ECO:0008006" key="3">
    <source>
        <dbReference type="Google" id="ProtNLM"/>
    </source>
</evidence>
<evidence type="ECO:0000313" key="2">
    <source>
        <dbReference type="Proteomes" id="UP001596056"/>
    </source>
</evidence>
<dbReference type="EMBL" id="JBHSNA010000003">
    <property type="protein sequence ID" value="MFC5565645.1"/>
    <property type="molecule type" value="Genomic_DNA"/>
</dbReference>
<dbReference type="RefSeq" id="WP_209838280.1">
    <property type="nucleotide sequence ID" value="NZ_JAGGJP010000003.1"/>
</dbReference>
<gene>
    <name evidence="1" type="ORF">ACFPOC_04340</name>
</gene>